<keyword evidence="2" id="KW-1185">Reference proteome</keyword>
<comment type="caution">
    <text evidence="1">The sequence shown here is derived from an EMBL/GenBank/DDBJ whole genome shotgun (WGS) entry which is preliminary data.</text>
</comment>
<proteinExistence type="predicted"/>
<dbReference type="SUPFAM" id="SSF57850">
    <property type="entry name" value="RING/U-box"/>
    <property type="match status" value="1"/>
</dbReference>
<sequence length="172" mass="18445">MGNIILGAGEEGLRLLPAVVSVSFLVYFIVKAVFGGCRPFLHQLRSECGELLGYPPLPPLDPPEARQPPLSLDSPSLLQVLLERLPHPPSAPPALGAWLRGHSASEIPAPSTAEPASAAGIPTCPVCMLNWPNAALDCGHRVCAACLPEIQRRSNCCPVCRDPIRQVMRLYN</sequence>
<dbReference type="Gene3D" id="3.30.40.10">
    <property type="entry name" value="Zinc/RING finger domain, C3HC4 (zinc finger)"/>
    <property type="match status" value="1"/>
</dbReference>
<accession>A0A1Q9DBE0</accession>
<dbReference type="EMBL" id="LSRX01000619">
    <property type="protein sequence ID" value="OLP92501.1"/>
    <property type="molecule type" value="Genomic_DNA"/>
</dbReference>
<organism evidence="1 2">
    <name type="scientific">Symbiodinium microadriaticum</name>
    <name type="common">Dinoflagellate</name>
    <name type="synonym">Zooxanthella microadriatica</name>
    <dbReference type="NCBI Taxonomy" id="2951"/>
    <lineage>
        <taxon>Eukaryota</taxon>
        <taxon>Sar</taxon>
        <taxon>Alveolata</taxon>
        <taxon>Dinophyceae</taxon>
        <taxon>Suessiales</taxon>
        <taxon>Symbiodiniaceae</taxon>
        <taxon>Symbiodinium</taxon>
    </lineage>
</organism>
<name>A0A1Q9DBE0_SYMMI</name>
<dbReference type="InterPro" id="IPR013083">
    <property type="entry name" value="Znf_RING/FYVE/PHD"/>
</dbReference>
<dbReference type="AlphaFoldDB" id="A0A1Q9DBE0"/>
<dbReference type="SMART" id="SM00184">
    <property type="entry name" value="RING"/>
    <property type="match status" value="1"/>
</dbReference>
<dbReference type="PROSITE" id="PS50089">
    <property type="entry name" value="ZF_RING_2"/>
    <property type="match status" value="1"/>
</dbReference>
<dbReference type="InterPro" id="IPR001841">
    <property type="entry name" value="Znf_RING"/>
</dbReference>
<evidence type="ECO:0000313" key="2">
    <source>
        <dbReference type="Proteomes" id="UP000186817"/>
    </source>
</evidence>
<dbReference type="Proteomes" id="UP000186817">
    <property type="component" value="Unassembled WGS sequence"/>
</dbReference>
<gene>
    <name evidence="1" type="primary">RGLG1</name>
    <name evidence="1" type="ORF">AK812_SmicGene25667</name>
</gene>
<evidence type="ECO:0000313" key="1">
    <source>
        <dbReference type="EMBL" id="OLP92501.1"/>
    </source>
</evidence>
<dbReference type="Pfam" id="PF13920">
    <property type="entry name" value="zf-C3HC4_3"/>
    <property type="match status" value="1"/>
</dbReference>
<protein>
    <submittedName>
        <fullName evidence="1">E3 ubiquitin-protein ligase RGLG1</fullName>
    </submittedName>
</protein>
<reference evidence="1 2" key="1">
    <citation type="submission" date="2016-02" db="EMBL/GenBank/DDBJ databases">
        <title>Genome analysis of coral dinoflagellate symbionts highlights evolutionary adaptations to a symbiotic lifestyle.</title>
        <authorList>
            <person name="Aranda M."/>
            <person name="Li Y."/>
            <person name="Liew Y.J."/>
            <person name="Baumgarten S."/>
            <person name="Simakov O."/>
            <person name="Wilson M."/>
            <person name="Piel J."/>
            <person name="Ashoor H."/>
            <person name="Bougouffa S."/>
            <person name="Bajic V.B."/>
            <person name="Ryu T."/>
            <person name="Ravasi T."/>
            <person name="Bayer T."/>
            <person name="Micklem G."/>
            <person name="Kim H."/>
            <person name="Bhak J."/>
            <person name="Lajeunesse T.C."/>
            <person name="Voolstra C.R."/>
        </authorList>
    </citation>
    <scope>NUCLEOTIDE SEQUENCE [LARGE SCALE GENOMIC DNA]</scope>
    <source>
        <strain evidence="1 2">CCMP2467</strain>
    </source>
</reference>
<dbReference type="PROSITE" id="PS00518">
    <property type="entry name" value="ZF_RING_1"/>
    <property type="match status" value="1"/>
</dbReference>
<dbReference type="OrthoDB" id="3045089at2759"/>
<dbReference type="InterPro" id="IPR017907">
    <property type="entry name" value="Znf_RING_CS"/>
</dbReference>